<keyword evidence="3" id="KW-1185">Reference proteome</keyword>
<evidence type="ECO:0000313" key="2">
    <source>
        <dbReference type="EMBL" id="KAH3856388.1"/>
    </source>
</evidence>
<comment type="caution">
    <text evidence="2">The sequence shown here is derived from an EMBL/GenBank/DDBJ whole genome shotgun (WGS) entry which is preliminary data.</text>
</comment>
<reference evidence="2" key="1">
    <citation type="journal article" date="2019" name="bioRxiv">
        <title>The Genome of the Zebra Mussel, Dreissena polymorpha: A Resource for Invasive Species Research.</title>
        <authorList>
            <person name="McCartney M.A."/>
            <person name="Auch B."/>
            <person name="Kono T."/>
            <person name="Mallez S."/>
            <person name="Zhang Y."/>
            <person name="Obille A."/>
            <person name="Becker A."/>
            <person name="Abrahante J.E."/>
            <person name="Garbe J."/>
            <person name="Badalamenti J.P."/>
            <person name="Herman A."/>
            <person name="Mangelson H."/>
            <person name="Liachko I."/>
            <person name="Sullivan S."/>
            <person name="Sone E.D."/>
            <person name="Koren S."/>
            <person name="Silverstein K.A.T."/>
            <person name="Beckman K.B."/>
            <person name="Gohl D.M."/>
        </authorList>
    </citation>
    <scope>NUCLEOTIDE SEQUENCE</scope>
    <source>
        <strain evidence="2">Duluth1</strain>
        <tissue evidence="2">Whole animal</tissue>
    </source>
</reference>
<dbReference type="AlphaFoldDB" id="A0A9D4LDB5"/>
<evidence type="ECO:0000313" key="3">
    <source>
        <dbReference type="Proteomes" id="UP000828390"/>
    </source>
</evidence>
<reference evidence="2" key="2">
    <citation type="submission" date="2020-11" db="EMBL/GenBank/DDBJ databases">
        <authorList>
            <person name="McCartney M.A."/>
            <person name="Auch B."/>
            <person name="Kono T."/>
            <person name="Mallez S."/>
            <person name="Becker A."/>
            <person name="Gohl D.M."/>
            <person name="Silverstein K.A.T."/>
            <person name="Koren S."/>
            <person name="Bechman K.B."/>
            <person name="Herman A."/>
            <person name="Abrahante J.E."/>
            <person name="Garbe J."/>
        </authorList>
    </citation>
    <scope>NUCLEOTIDE SEQUENCE</scope>
    <source>
        <strain evidence="2">Duluth1</strain>
        <tissue evidence="2">Whole animal</tissue>
    </source>
</reference>
<organism evidence="2 3">
    <name type="scientific">Dreissena polymorpha</name>
    <name type="common">Zebra mussel</name>
    <name type="synonym">Mytilus polymorpha</name>
    <dbReference type="NCBI Taxonomy" id="45954"/>
    <lineage>
        <taxon>Eukaryota</taxon>
        <taxon>Metazoa</taxon>
        <taxon>Spiralia</taxon>
        <taxon>Lophotrochozoa</taxon>
        <taxon>Mollusca</taxon>
        <taxon>Bivalvia</taxon>
        <taxon>Autobranchia</taxon>
        <taxon>Heteroconchia</taxon>
        <taxon>Euheterodonta</taxon>
        <taxon>Imparidentia</taxon>
        <taxon>Neoheterodontei</taxon>
        <taxon>Myida</taxon>
        <taxon>Dreissenoidea</taxon>
        <taxon>Dreissenidae</taxon>
        <taxon>Dreissena</taxon>
    </lineage>
</organism>
<dbReference type="Proteomes" id="UP000828390">
    <property type="component" value="Unassembled WGS sequence"/>
</dbReference>
<accession>A0A9D4LDB5</accession>
<evidence type="ECO:0000256" key="1">
    <source>
        <dbReference type="SAM" id="MobiDB-lite"/>
    </source>
</evidence>
<proteinExistence type="predicted"/>
<gene>
    <name evidence="2" type="ORF">DPMN_098976</name>
</gene>
<sequence>MAVGLRDRLYITSYMEDKLLTLARDGTLLATYTDPALGWPRGQVLVCGYMSDTVLQLATLATHKDGQHHIIHHCGTLLLGWDNDAEDKVKETLYMAPDRRADGRTEGLTDNAKQYPSAYGRG</sequence>
<feature type="region of interest" description="Disordered" evidence="1">
    <location>
        <begin position="101"/>
        <end position="122"/>
    </location>
</feature>
<dbReference type="EMBL" id="JAIWYP010000003">
    <property type="protein sequence ID" value="KAH3856388.1"/>
    <property type="molecule type" value="Genomic_DNA"/>
</dbReference>
<protein>
    <submittedName>
        <fullName evidence="2">Uncharacterized protein</fullName>
    </submittedName>
</protein>
<name>A0A9D4LDB5_DREPO</name>